<dbReference type="InterPro" id="IPR013767">
    <property type="entry name" value="PAS_fold"/>
</dbReference>
<dbReference type="CDD" id="cd00130">
    <property type="entry name" value="PAS"/>
    <property type="match status" value="1"/>
</dbReference>
<dbReference type="AlphaFoldDB" id="Q2LUG3"/>
<feature type="domain" description="PAC" evidence="10">
    <location>
        <begin position="132"/>
        <end position="187"/>
    </location>
</feature>
<dbReference type="SUPFAM" id="SSF55785">
    <property type="entry name" value="PYP-like sensor domain (PAS domain)"/>
    <property type="match status" value="1"/>
</dbReference>
<dbReference type="Pfam" id="PF25601">
    <property type="entry name" value="AAA_lid_14"/>
    <property type="match status" value="1"/>
</dbReference>
<keyword evidence="4" id="KW-0238">DNA-binding</keyword>
<dbReference type="STRING" id="56780.SYN_01090"/>
<evidence type="ECO:0000313" key="11">
    <source>
        <dbReference type="EMBL" id="ABC77724.1"/>
    </source>
</evidence>
<gene>
    <name evidence="11" type="ORF">SYN_01090</name>
</gene>
<keyword evidence="2" id="KW-0067">ATP-binding</keyword>
<dbReference type="Gene3D" id="1.10.8.60">
    <property type="match status" value="1"/>
</dbReference>
<evidence type="ECO:0000259" key="9">
    <source>
        <dbReference type="PROSITE" id="PS50112"/>
    </source>
</evidence>
<dbReference type="SUPFAM" id="SSF52540">
    <property type="entry name" value="P-loop containing nucleoside triphosphate hydrolases"/>
    <property type="match status" value="1"/>
</dbReference>
<organism evidence="11 12">
    <name type="scientific">Syntrophus aciditrophicus (strain SB)</name>
    <dbReference type="NCBI Taxonomy" id="56780"/>
    <lineage>
        <taxon>Bacteria</taxon>
        <taxon>Pseudomonadati</taxon>
        <taxon>Thermodesulfobacteriota</taxon>
        <taxon>Syntrophia</taxon>
        <taxon>Syntrophales</taxon>
        <taxon>Syntrophaceae</taxon>
        <taxon>Syntrophus</taxon>
    </lineage>
</organism>
<dbReference type="Pfam" id="PF00158">
    <property type="entry name" value="Sigma54_activat"/>
    <property type="match status" value="1"/>
</dbReference>
<dbReference type="Gene3D" id="3.40.50.300">
    <property type="entry name" value="P-loop containing nucleotide triphosphate hydrolases"/>
    <property type="match status" value="1"/>
</dbReference>
<dbReference type="SUPFAM" id="SSF46689">
    <property type="entry name" value="Homeodomain-like"/>
    <property type="match status" value="1"/>
</dbReference>
<sequence length="535" mass="60957">MQKEAEIKGTGTQGQSPLSALEPFSMNRKPTYEELEKRVRVLEKESLKYTQTENRLNETLQRLNFHIDNAPLAVVEFNNRFQITYWSNQAEKIFGWNAEEVMGKRIDQLKWVYKDDMHHVAELSAEMLASRRTSNIHINRNYRKDGSVIICEWYNSVLLNSKGKLISIQSMARDVTEQHRLEAELAKAFDEIKRLKDQLEAENIYLRDEIKLKEGFGEIIGASDVIKSTIHKIRQVAPSKTTVLFAGETGTGKGIFARFLHRESDRRDRPFVNVNCASLPANLIESELFGREKGAYTGSTARQIGRFELANNGTIFLDEIGEVPMELQAKLLKVIEEGEFERIGSPHPIKVDVRIIAATNRDLQEEIKKGRFRQDLYFRLNIFPINIPPLRDRKGDIPLLVKAFVAKFSKSHNRDIKRIPAKIMESLKNYAWPGNVRELINVMERAVIVSEGSELQLAEKIDAIPLDSSIRGDESFSTGSGETLADAEREHILKALQQTGWRIEGPRGAAQILDLQPNTLRARMKKLGIKRPGTP</sequence>
<dbReference type="InterPro" id="IPR003593">
    <property type="entry name" value="AAA+_ATPase"/>
</dbReference>
<dbReference type="RefSeq" id="WP_011417746.1">
    <property type="nucleotide sequence ID" value="NC_007759.1"/>
</dbReference>
<dbReference type="PANTHER" id="PTHR32071">
    <property type="entry name" value="TRANSCRIPTIONAL REGULATORY PROTEIN"/>
    <property type="match status" value="1"/>
</dbReference>
<protein>
    <submittedName>
        <fullName evidence="11">Transcriptional regulator containing GAF, AAA-type ATPase, and DNA binding domains</fullName>
    </submittedName>
</protein>
<reference evidence="11 12" key="1">
    <citation type="journal article" date="2007" name="Proc. Natl. Acad. Sci. U.S.A.">
        <title>The genome of Syntrophus aciditrophicus: life at the thermodynamic limit of microbial growth.</title>
        <authorList>
            <person name="McInerney M.J."/>
            <person name="Rohlin L."/>
            <person name="Mouttaki H."/>
            <person name="Kim U."/>
            <person name="Krupp R.S."/>
            <person name="Rios-Hernandez L."/>
            <person name="Sieber J."/>
            <person name="Struchtemeyer C.G."/>
            <person name="Bhattacharyya A."/>
            <person name="Campbell J.W."/>
            <person name="Gunsalus R.P."/>
        </authorList>
    </citation>
    <scope>NUCLEOTIDE SEQUENCE [LARGE SCALE GENOMIC DNA]</scope>
    <source>
        <strain evidence="11 12">SB</strain>
    </source>
</reference>
<keyword evidence="1" id="KW-0547">Nucleotide-binding</keyword>
<dbReference type="FunFam" id="3.40.50.300:FF:000006">
    <property type="entry name" value="DNA-binding transcriptional regulator NtrC"/>
    <property type="match status" value="1"/>
</dbReference>
<dbReference type="InterPro" id="IPR001610">
    <property type="entry name" value="PAC"/>
</dbReference>
<dbReference type="InterPro" id="IPR025944">
    <property type="entry name" value="Sigma_54_int_dom_CS"/>
</dbReference>
<dbReference type="InterPro" id="IPR009057">
    <property type="entry name" value="Homeodomain-like_sf"/>
</dbReference>
<evidence type="ECO:0000256" key="5">
    <source>
        <dbReference type="ARBA" id="ARBA00023163"/>
    </source>
</evidence>
<dbReference type="PROSITE" id="PS00676">
    <property type="entry name" value="SIGMA54_INTERACT_2"/>
    <property type="match status" value="1"/>
</dbReference>
<dbReference type="Proteomes" id="UP000001933">
    <property type="component" value="Chromosome"/>
</dbReference>
<dbReference type="FunCoup" id="Q2LUG3">
    <property type="interactions" value="106"/>
</dbReference>
<keyword evidence="12" id="KW-1185">Reference proteome</keyword>
<dbReference type="NCBIfam" id="TIGR00229">
    <property type="entry name" value="sensory_box"/>
    <property type="match status" value="1"/>
</dbReference>
<evidence type="ECO:0000259" key="10">
    <source>
        <dbReference type="PROSITE" id="PS50113"/>
    </source>
</evidence>
<accession>Q2LUG3</accession>
<dbReference type="InterPro" id="IPR002197">
    <property type="entry name" value="HTH_Fis"/>
</dbReference>
<feature type="domain" description="PAS" evidence="9">
    <location>
        <begin position="59"/>
        <end position="131"/>
    </location>
</feature>
<keyword evidence="5" id="KW-0804">Transcription</keyword>
<dbReference type="PROSITE" id="PS50113">
    <property type="entry name" value="PAC"/>
    <property type="match status" value="1"/>
</dbReference>
<dbReference type="InParanoid" id="Q2LUG3"/>
<dbReference type="InterPro" id="IPR025662">
    <property type="entry name" value="Sigma_54_int_dom_ATP-bd_1"/>
</dbReference>
<dbReference type="CDD" id="cd00009">
    <property type="entry name" value="AAA"/>
    <property type="match status" value="1"/>
</dbReference>
<dbReference type="SMART" id="SM00091">
    <property type="entry name" value="PAS"/>
    <property type="match status" value="1"/>
</dbReference>
<dbReference type="GO" id="GO:0006355">
    <property type="term" value="P:regulation of DNA-templated transcription"/>
    <property type="evidence" value="ECO:0007669"/>
    <property type="project" value="InterPro"/>
</dbReference>
<dbReference type="PROSITE" id="PS50045">
    <property type="entry name" value="SIGMA54_INTERACT_4"/>
    <property type="match status" value="1"/>
</dbReference>
<dbReference type="Gene3D" id="3.30.450.20">
    <property type="entry name" value="PAS domain"/>
    <property type="match status" value="1"/>
</dbReference>
<evidence type="ECO:0000256" key="4">
    <source>
        <dbReference type="ARBA" id="ARBA00023125"/>
    </source>
</evidence>
<dbReference type="GO" id="GO:0043565">
    <property type="term" value="F:sequence-specific DNA binding"/>
    <property type="evidence" value="ECO:0007669"/>
    <property type="project" value="InterPro"/>
</dbReference>
<name>Q2LUG3_SYNAS</name>
<feature type="region of interest" description="Disordered" evidence="7">
    <location>
        <begin position="1"/>
        <end position="23"/>
    </location>
</feature>
<dbReference type="SMART" id="SM00382">
    <property type="entry name" value="AAA"/>
    <property type="match status" value="1"/>
</dbReference>
<keyword evidence="3" id="KW-0805">Transcription regulation</keyword>
<evidence type="ECO:0000256" key="3">
    <source>
        <dbReference type="ARBA" id="ARBA00023015"/>
    </source>
</evidence>
<evidence type="ECO:0000256" key="6">
    <source>
        <dbReference type="SAM" id="Coils"/>
    </source>
</evidence>
<dbReference type="PROSITE" id="PS50112">
    <property type="entry name" value="PAS"/>
    <property type="match status" value="1"/>
</dbReference>
<dbReference type="PROSITE" id="PS00675">
    <property type="entry name" value="SIGMA54_INTERACT_1"/>
    <property type="match status" value="1"/>
</dbReference>
<dbReference type="PANTHER" id="PTHR32071:SF57">
    <property type="entry name" value="C4-DICARBOXYLATE TRANSPORT TRANSCRIPTIONAL REGULATORY PROTEIN DCTD"/>
    <property type="match status" value="1"/>
</dbReference>
<dbReference type="eggNOG" id="COG3829">
    <property type="taxonomic scope" value="Bacteria"/>
</dbReference>
<feature type="domain" description="Sigma-54 factor interaction" evidence="8">
    <location>
        <begin position="219"/>
        <end position="448"/>
    </location>
</feature>
<dbReference type="HOGENOM" id="CLU_000445_8_1_7"/>
<dbReference type="InterPro" id="IPR058031">
    <property type="entry name" value="AAA_lid_NorR"/>
</dbReference>
<dbReference type="PROSITE" id="PS00688">
    <property type="entry name" value="SIGMA54_INTERACT_3"/>
    <property type="match status" value="1"/>
</dbReference>
<evidence type="ECO:0000259" key="8">
    <source>
        <dbReference type="PROSITE" id="PS50045"/>
    </source>
</evidence>
<dbReference type="InterPro" id="IPR002078">
    <property type="entry name" value="Sigma_54_int"/>
</dbReference>
<dbReference type="EMBL" id="CP000252">
    <property type="protein sequence ID" value="ABC77724.1"/>
    <property type="molecule type" value="Genomic_DNA"/>
</dbReference>
<dbReference type="InterPro" id="IPR025943">
    <property type="entry name" value="Sigma_54_int_dom_ATP-bd_2"/>
</dbReference>
<dbReference type="InterPro" id="IPR035965">
    <property type="entry name" value="PAS-like_dom_sf"/>
</dbReference>
<evidence type="ECO:0000256" key="7">
    <source>
        <dbReference type="SAM" id="MobiDB-lite"/>
    </source>
</evidence>
<dbReference type="Pfam" id="PF00989">
    <property type="entry name" value="PAS"/>
    <property type="match status" value="1"/>
</dbReference>
<proteinExistence type="predicted"/>
<dbReference type="Pfam" id="PF02954">
    <property type="entry name" value="HTH_8"/>
    <property type="match status" value="1"/>
</dbReference>
<dbReference type="KEGG" id="sat:SYN_01090"/>
<dbReference type="InterPro" id="IPR000014">
    <property type="entry name" value="PAS"/>
</dbReference>
<dbReference type="SMART" id="SM00086">
    <property type="entry name" value="PAC"/>
    <property type="match status" value="1"/>
</dbReference>
<dbReference type="GO" id="GO:0005524">
    <property type="term" value="F:ATP binding"/>
    <property type="evidence" value="ECO:0007669"/>
    <property type="project" value="UniProtKB-KW"/>
</dbReference>
<evidence type="ECO:0000313" key="12">
    <source>
        <dbReference type="Proteomes" id="UP000001933"/>
    </source>
</evidence>
<dbReference type="InterPro" id="IPR000700">
    <property type="entry name" value="PAS-assoc_C"/>
</dbReference>
<keyword evidence="6" id="KW-0175">Coiled coil</keyword>
<dbReference type="InterPro" id="IPR027417">
    <property type="entry name" value="P-loop_NTPase"/>
</dbReference>
<dbReference type="Gene3D" id="1.10.10.60">
    <property type="entry name" value="Homeodomain-like"/>
    <property type="match status" value="1"/>
</dbReference>
<evidence type="ECO:0000256" key="2">
    <source>
        <dbReference type="ARBA" id="ARBA00022840"/>
    </source>
</evidence>
<feature type="coiled-coil region" evidence="6">
    <location>
        <begin position="32"/>
        <end position="62"/>
    </location>
</feature>
<evidence type="ECO:0000256" key="1">
    <source>
        <dbReference type="ARBA" id="ARBA00022741"/>
    </source>
</evidence>
<feature type="coiled-coil region" evidence="6">
    <location>
        <begin position="178"/>
        <end position="209"/>
    </location>
</feature>